<feature type="chain" id="PRO_5013336012" description="F-box domain-containing protein" evidence="2">
    <location>
        <begin position="21"/>
        <end position="592"/>
    </location>
</feature>
<evidence type="ECO:0000313" key="4">
    <source>
        <dbReference type="Proteomes" id="UP000184267"/>
    </source>
</evidence>
<feature type="signal peptide" evidence="2">
    <location>
        <begin position="1"/>
        <end position="20"/>
    </location>
</feature>
<dbReference type="Proteomes" id="UP000184267">
    <property type="component" value="Unassembled WGS sequence"/>
</dbReference>
<dbReference type="OrthoDB" id="2748701at2759"/>
<accession>A0A1M2VEY0</accession>
<proteinExistence type="predicted"/>
<evidence type="ECO:0000313" key="3">
    <source>
        <dbReference type="EMBL" id="OJT06097.1"/>
    </source>
</evidence>
<evidence type="ECO:0000256" key="2">
    <source>
        <dbReference type="SAM" id="SignalP"/>
    </source>
</evidence>
<feature type="compositionally biased region" description="Polar residues" evidence="1">
    <location>
        <begin position="91"/>
        <end position="105"/>
    </location>
</feature>
<dbReference type="EMBL" id="MNAD01001353">
    <property type="protein sequence ID" value="OJT06097.1"/>
    <property type="molecule type" value="Genomic_DNA"/>
</dbReference>
<dbReference type="AlphaFoldDB" id="A0A1M2VEY0"/>
<organism evidence="3 4">
    <name type="scientific">Trametes pubescens</name>
    <name type="common">White-rot fungus</name>
    <dbReference type="NCBI Taxonomy" id="154538"/>
    <lineage>
        <taxon>Eukaryota</taxon>
        <taxon>Fungi</taxon>
        <taxon>Dikarya</taxon>
        <taxon>Basidiomycota</taxon>
        <taxon>Agaricomycotina</taxon>
        <taxon>Agaricomycetes</taxon>
        <taxon>Polyporales</taxon>
        <taxon>Polyporaceae</taxon>
        <taxon>Trametes</taxon>
    </lineage>
</organism>
<comment type="caution">
    <text evidence="3">The sequence shown here is derived from an EMBL/GenBank/DDBJ whole genome shotgun (WGS) entry which is preliminary data.</text>
</comment>
<protein>
    <recommendedName>
        <fullName evidence="5">F-box domain-containing protein</fullName>
    </recommendedName>
</protein>
<keyword evidence="2" id="KW-0732">Signal</keyword>
<reference evidence="3 4" key="1">
    <citation type="submission" date="2016-10" db="EMBL/GenBank/DDBJ databases">
        <title>Genome sequence of the basidiomycete white-rot fungus Trametes pubescens.</title>
        <authorList>
            <person name="Makela M.R."/>
            <person name="Granchi Z."/>
            <person name="Peng M."/>
            <person name="De Vries R.P."/>
            <person name="Grigoriev I."/>
            <person name="Riley R."/>
            <person name="Hilden K."/>
        </authorList>
    </citation>
    <scope>NUCLEOTIDE SEQUENCE [LARGE SCALE GENOMIC DNA]</scope>
    <source>
        <strain evidence="3 4">FBCC735</strain>
    </source>
</reference>
<feature type="region of interest" description="Disordered" evidence="1">
    <location>
        <begin position="90"/>
        <end position="121"/>
    </location>
</feature>
<name>A0A1M2VEY0_TRAPU</name>
<gene>
    <name evidence="3" type="ORF">TRAPUB_3032</name>
</gene>
<sequence length="592" mass="66012">MENLAVELLMAIFALACTDGGRTGCSLALVCKHFREVSRPLRFHSVALTGAPVQLKRFFVLFERERAALGVTSAVRHAFIKLKRMDDTPLDQASSTSVSGETTPGDTAHGQDRENGDEAAPPRTRLEYTELISALLRAIAPTLETLVFLPWYIAHDVEPLDAGIMFPVLRELTLGSSLLYIKSSDPTSPSTQPAYPSLRRLHLRSIVQEHTGSDWAYHAPGLTHILVPSVTYREPVPDFKLLLEQPFEELQTLIIYLSPPPAVRYCHGTPRLRYERMVAALWESLAEATVPVYIFPPGKDKMVGSMSGAGFAGYGDAAREAWEDRMQGGVGFWGVEEEYARGAYKVGDTPVFGCCLTRLVPAVVFPALRELYCVAGPEHFSSVAKDVGGARLYPVLERLHYVQGESGLDVEGWAHHAPNVTHLYVSQIVENTDADILAQFNGAHHSPTDAESSTKLPFSHLKVLVMKAAGYRAPPHWIYRVTWRWTTQRHRAVFEYMWRVHDHAVVPTYIIPSVGPWTEEDTNCTGGAGSQWTIDERLLRAKYPGETIPDFLQGVLVDPPPFYNRNTRPSPWMPSPRYHGRGLFFSLPRDGE</sequence>
<evidence type="ECO:0008006" key="5">
    <source>
        <dbReference type="Google" id="ProtNLM"/>
    </source>
</evidence>
<keyword evidence="4" id="KW-1185">Reference proteome</keyword>
<evidence type="ECO:0000256" key="1">
    <source>
        <dbReference type="SAM" id="MobiDB-lite"/>
    </source>
</evidence>